<protein>
    <submittedName>
        <fullName>Cytochrome-C reductase 51 kDa subunit</fullName>
        <ecNumber>1.10.2.2</ecNumber>
    </submittedName>
</protein>
<reference key="1">
    <citation type="journal article" date="1994" name="Planta">
        <title>Molecular identification of the ten subunits of cytochrome-c reductase from potato mitochondria.</title>
        <authorList>
            <person name="Braun H.-P."/>
            <person name="Kruft V."/>
            <person name="Schmitz U.K."/>
        </authorList>
    </citation>
    <scope>PROTEIN SEQUENCE</scope>
</reference>
<name>Q9T2R4_SOLTU</name>
<proteinExistence type="evidence at protein level"/>
<keyword id="KW-0903">Direct protein sequencing</keyword>
<geneLocation type="mitochondrion"/>
<organism>
    <name type="scientific">Solanum tuberosum</name>
    <name type="common">Potato</name>
    <dbReference type="NCBI Taxonomy" id="4113"/>
    <lineage>
        <taxon>Eukaryota</taxon>
        <taxon>Viridiplantae</taxon>
        <taxon>Streptophyta</taxon>
        <taxon>Embryophyta</taxon>
        <taxon>Tracheophyta</taxon>
        <taxon>Spermatophyta</taxon>
        <taxon>Magnoliopsida</taxon>
        <taxon>eudicotyledons</taxon>
        <taxon>Gunneridae</taxon>
        <taxon>Pentapetalae</taxon>
        <taxon>asterids</taxon>
        <taxon>lamiids</taxon>
        <taxon>Solanales</taxon>
        <taxon>Solanaceae</taxon>
        <taxon>Solanoideae</taxon>
        <taxon>Solaneae</taxon>
        <taxon>Solanum</taxon>
    </lineage>
</organism>
<dbReference type="EC" id="1.10.2.2"/>
<sequence>KELIAVANPSEVDQVQLNRAK</sequence>
<dbReference type="AlphaFoldDB" id="Q9T2R4"/>
<accession>Q9T2R4</accession>